<gene>
    <name evidence="2" type="ORF">K1J60_12175</name>
</gene>
<evidence type="ECO:0000313" key="3">
    <source>
        <dbReference type="Proteomes" id="UP000827138"/>
    </source>
</evidence>
<organism evidence="2 3">
    <name type="scientific">Streptomyces akebiae</name>
    <dbReference type="NCBI Taxonomy" id="2865673"/>
    <lineage>
        <taxon>Bacteria</taxon>
        <taxon>Bacillati</taxon>
        <taxon>Actinomycetota</taxon>
        <taxon>Actinomycetes</taxon>
        <taxon>Kitasatosporales</taxon>
        <taxon>Streptomycetaceae</taxon>
        <taxon>Streptomyces</taxon>
    </lineage>
</organism>
<name>A0ABX8XN63_9ACTN</name>
<protein>
    <recommendedName>
        <fullName evidence="4">Translation initiation factor IF-2</fullName>
    </recommendedName>
</protein>
<feature type="compositionally biased region" description="Polar residues" evidence="1">
    <location>
        <begin position="458"/>
        <end position="477"/>
    </location>
</feature>
<proteinExistence type="predicted"/>
<feature type="region of interest" description="Disordered" evidence="1">
    <location>
        <begin position="217"/>
        <end position="508"/>
    </location>
</feature>
<sequence>MSEQPKRNQPQPQHTDFESMTHPQLVAMLESANAESAYDLAAKLSKAASTITKIGDDLMTYVKGLEWQGEAGDTFREWGGQTASATLHLGEYAEVASRWMGVVSQAIAEAKAVMPDTSETTAAQADLRTAEKSLAAAKEPGARNDPDARKLAQTAQSDATAAQGRIDAARYEAVQQMRKLAQTYQQSAAQVNGVEPPTFVPPAEQLGHDEWRQPNEYIAVTASGASTAGTSASPYSDGRNHSGSGPQTEPSRVESKQGTDQVSRSQPVSMGIDGLATLPESPNHGLTPPVSNGITPRPETPSQIPPGAIPPSFNGGGSGPGQTTPGRLPSVARSPLLPGQGTGNGGVARMPRESGIMGGRPVTPTSGRLGGIPRGTVIGGESTQGRTPMGRGIAQGMPGGTGTNASQSSATGGRRMASEAGGVAGRPAQAGRTSSRPFTPGGAGLLRPGNMPDGARASAQTRGDATPTSRNATPSQRNQRDRERPGYLSEEEQTWQQNHRRALPPVVD</sequence>
<evidence type="ECO:0000313" key="2">
    <source>
        <dbReference type="EMBL" id="QYX77180.1"/>
    </source>
</evidence>
<reference evidence="2 3" key="1">
    <citation type="submission" date="2021-08" db="EMBL/GenBank/DDBJ databases">
        <authorList>
            <person name="Ping M."/>
        </authorList>
    </citation>
    <scope>NUCLEOTIDE SEQUENCE [LARGE SCALE GENOMIC DNA]</scope>
    <source>
        <strain evidence="2 3">MG28</strain>
    </source>
</reference>
<feature type="region of interest" description="Disordered" evidence="1">
    <location>
        <begin position="1"/>
        <end position="22"/>
    </location>
</feature>
<feature type="region of interest" description="Disordered" evidence="1">
    <location>
        <begin position="133"/>
        <end position="163"/>
    </location>
</feature>
<dbReference type="Proteomes" id="UP000827138">
    <property type="component" value="Chromosome"/>
</dbReference>
<keyword evidence="3" id="KW-1185">Reference proteome</keyword>
<feature type="compositionally biased region" description="Polar residues" evidence="1">
    <location>
        <begin position="258"/>
        <end position="268"/>
    </location>
</feature>
<feature type="compositionally biased region" description="Polar residues" evidence="1">
    <location>
        <begin position="241"/>
        <end position="250"/>
    </location>
</feature>
<dbReference type="EMBL" id="CP080647">
    <property type="protein sequence ID" value="QYX77180.1"/>
    <property type="molecule type" value="Genomic_DNA"/>
</dbReference>
<evidence type="ECO:0008006" key="4">
    <source>
        <dbReference type="Google" id="ProtNLM"/>
    </source>
</evidence>
<dbReference type="RefSeq" id="WP_220646249.1">
    <property type="nucleotide sequence ID" value="NZ_CP080647.1"/>
</dbReference>
<accession>A0ABX8XN63</accession>
<feature type="compositionally biased region" description="Basic and acidic residues" evidence="1">
    <location>
        <begin position="140"/>
        <end position="150"/>
    </location>
</feature>
<evidence type="ECO:0000256" key="1">
    <source>
        <dbReference type="SAM" id="MobiDB-lite"/>
    </source>
</evidence>
<feature type="compositionally biased region" description="Low complexity" evidence="1">
    <location>
        <begin position="152"/>
        <end position="163"/>
    </location>
</feature>
<feature type="compositionally biased region" description="Low complexity" evidence="1">
    <location>
        <begin position="221"/>
        <end position="233"/>
    </location>
</feature>